<dbReference type="OrthoDB" id="9804333at2"/>
<dbReference type="STRING" id="317619.GCA_000332315_02388"/>
<feature type="domain" description="Polymerase/histidinol phosphatase N-terminal" evidence="1">
    <location>
        <begin position="2"/>
        <end position="67"/>
    </location>
</feature>
<dbReference type="AlphaFoldDB" id="A0A0M2PVX5"/>
<name>A0A0M2PVX5_PROHO</name>
<dbReference type="PANTHER" id="PTHR42924:SF3">
    <property type="entry name" value="POLYMERASE_HISTIDINOL PHOSPHATASE N-TERMINAL DOMAIN-CONTAINING PROTEIN"/>
    <property type="match status" value="1"/>
</dbReference>
<comment type="caution">
    <text evidence="2">The sequence shown here is derived from an EMBL/GenBank/DDBJ whole genome shotgun (WGS) entry which is preliminary data.</text>
</comment>
<gene>
    <name evidence="2" type="ORF">PROH_16065</name>
</gene>
<dbReference type="SUPFAM" id="SSF89550">
    <property type="entry name" value="PHP domain-like"/>
    <property type="match status" value="1"/>
</dbReference>
<dbReference type="RefSeq" id="WP_017712765.1">
    <property type="nucleotide sequence ID" value="NZ_KB235937.1"/>
</dbReference>
<dbReference type="eggNOG" id="COG0613">
    <property type="taxonomic scope" value="Bacteria"/>
</dbReference>
<protein>
    <submittedName>
        <fullName evidence="2">Histidinol phosphatase</fullName>
    </submittedName>
</protein>
<evidence type="ECO:0000313" key="3">
    <source>
        <dbReference type="Proteomes" id="UP000034681"/>
    </source>
</evidence>
<dbReference type="Pfam" id="PF02811">
    <property type="entry name" value="PHP"/>
    <property type="match status" value="1"/>
</dbReference>
<sequence length="271" mass="28454">MIELHCHTTYSDGTLTPQQLVATALAAGVKALAITDHDTLGGWAEAEAAAAGTGLEIVPGVELSTIENGRSLHVLGFYPDRDRLRGPLADRLAGRQRRAETMVAKLEALGYGITLPVLGESTAPGRPHLAKALVAAGHVGSINEAFDRFLGEGKPAHVAYEPFSATEGIRLLRSCGAVTVWAHPPLFQGGSVAAVLPKLLEAGLQGLEVCHPSYGSRDRRQLESLCQRHGLLPSGGSDYHGPGSNGKDTVSLNALGIPWAWLDDIKAAAGR</sequence>
<dbReference type="PANTHER" id="PTHR42924">
    <property type="entry name" value="EXONUCLEASE"/>
    <property type="match status" value="1"/>
</dbReference>
<dbReference type="CDD" id="cd07438">
    <property type="entry name" value="PHP_HisPPase_AMP"/>
    <property type="match status" value="1"/>
</dbReference>
<dbReference type="InterPro" id="IPR003141">
    <property type="entry name" value="Pol/His_phosphatase_N"/>
</dbReference>
<dbReference type="InterPro" id="IPR004013">
    <property type="entry name" value="PHP_dom"/>
</dbReference>
<dbReference type="SMART" id="SM00481">
    <property type="entry name" value="POLIIIAc"/>
    <property type="match status" value="1"/>
</dbReference>
<keyword evidence="3" id="KW-1185">Reference proteome</keyword>
<dbReference type="Gene3D" id="1.10.150.650">
    <property type="match status" value="1"/>
</dbReference>
<evidence type="ECO:0000259" key="1">
    <source>
        <dbReference type="SMART" id="SM00481"/>
    </source>
</evidence>
<dbReference type="Gene3D" id="3.20.20.140">
    <property type="entry name" value="Metal-dependent hydrolases"/>
    <property type="match status" value="1"/>
</dbReference>
<dbReference type="GO" id="GO:0004534">
    <property type="term" value="F:5'-3' RNA exonuclease activity"/>
    <property type="evidence" value="ECO:0007669"/>
    <property type="project" value="TreeGrafter"/>
</dbReference>
<evidence type="ECO:0000313" key="2">
    <source>
        <dbReference type="EMBL" id="KKI99252.1"/>
    </source>
</evidence>
<proteinExistence type="predicted"/>
<dbReference type="InterPro" id="IPR016195">
    <property type="entry name" value="Pol/histidinol_Pase-like"/>
</dbReference>
<accession>A0A0M2PVX5</accession>
<dbReference type="Proteomes" id="UP000034681">
    <property type="component" value="Unassembled WGS sequence"/>
</dbReference>
<dbReference type="EMBL" id="AJTX02000006">
    <property type="protein sequence ID" value="KKI99252.1"/>
    <property type="molecule type" value="Genomic_DNA"/>
</dbReference>
<dbReference type="InterPro" id="IPR052018">
    <property type="entry name" value="PHP_domain"/>
</dbReference>
<reference evidence="2" key="1">
    <citation type="submission" date="2012-04" db="EMBL/GenBank/DDBJ databases">
        <authorList>
            <person name="Borisov I.G."/>
            <person name="Ivanikova N.V."/>
            <person name="Pinevich A.V."/>
        </authorList>
    </citation>
    <scope>NUCLEOTIDE SEQUENCE</scope>
    <source>
        <strain evidence="2">CALU 1027</strain>
    </source>
</reference>
<dbReference type="GO" id="GO:0035312">
    <property type="term" value="F:5'-3' DNA exonuclease activity"/>
    <property type="evidence" value="ECO:0007669"/>
    <property type="project" value="TreeGrafter"/>
</dbReference>
<organism evidence="2 3">
    <name type="scientific">Prochlorothrix hollandica PCC 9006 = CALU 1027</name>
    <dbReference type="NCBI Taxonomy" id="317619"/>
    <lineage>
        <taxon>Bacteria</taxon>
        <taxon>Bacillati</taxon>
        <taxon>Cyanobacteriota</taxon>
        <taxon>Cyanophyceae</taxon>
        <taxon>Prochlorotrichales</taxon>
        <taxon>Prochlorotrichaceae</taxon>
        <taxon>Prochlorothrix</taxon>
    </lineage>
</organism>